<protein>
    <submittedName>
        <fullName evidence="2">Uncharacterized protein</fullName>
    </submittedName>
</protein>
<dbReference type="InterPro" id="IPR002213">
    <property type="entry name" value="UDP_glucos_trans"/>
</dbReference>
<dbReference type="Gene3D" id="3.40.50.2000">
    <property type="entry name" value="Glycogen Phosphorylase B"/>
    <property type="match status" value="2"/>
</dbReference>
<evidence type="ECO:0000313" key="2">
    <source>
        <dbReference type="EMBL" id="KAL3530933.1"/>
    </source>
</evidence>
<dbReference type="PANTHER" id="PTHR48045:SF22">
    <property type="entry name" value="UDP-GLUCURONOSYL_UDP-GLUCOSYLTRANSFERASE"/>
    <property type="match status" value="1"/>
</dbReference>
<dbReference type="EMBL" id="JBJUIK010000004">
    <property type="protein sequence ID" value="KAL3530933.1"/>
    <property type="molecule type" value="Genomic_DNA"/>
</dbReference>
<keyword evidence="3" id="KW-1185">Reference proteome</keyword>
<keyword evidence="1" id="KW-0808">Transferase</keyword>
<dbReference type="Proteomes" id="UP001630127">
    <property type="component" value="Unassembled WGS sequence"/>
</dbReference>
<gene>
    <name evidence="2" type="ORF">ACH5RR_010255</name>
</gene>
<dbReference type="PANTHER" id="PTHR48045">
    <property type="entry name" value="UDP-GLYCOSYLTRANSFERASE 72B1"/>
    <property type="match status" value="1"/>
</dbReference>
<proteinExistence type="predicted"/>
<name>A0ABD3AHR0_9GENT</name>
<evidence type="ECO:0000313" key="3">
    <source>
        <dbReference type="Proteomes" id="UP001630127"/>
    </source>
</evidence>
<evidence type="ECO:0000256" key="1">
    <source>
        <dbReference type="ARBA" id="ARBA00022679"/>
    </source>
</evidence>
<dbReference type="SUPFAM" id="SSF53756">
    <property type="entry name" value="UDP-Glycosyltransferase/glycogen phosphorylase"/>
    <property type="match status" value="1"/>
</dbReference>
<organism evidence="2 3">
    <name type="scientific">Cinchona calisaya</name>
    <dbReference type="NCBI Taxonomy" id="153742"/>
    <lineage>
        <taxon>Eukaryota</taxon>
        <taxon>Viridiplantae</taxon>
        <taxon>Streptophyta</taxon>
        <taxon>Embryophyta</taxon>
        <taxon>Tracheophyta</taxon>
        <taxon>Spermatophyta</taxon>
        <taxon>Magnoliopsida</taxon>
        <taxon>eudicotyledons</taxon>
        <taxon>Gunneridae</taxon>
        <taxon>Pentapetalae</taxon>
        <taxon>asterids</taxon>
        <taxon>lamiids</taxon>
        <taxon>Gentianales</taxon>
        <taxon>Rubiaceae</taxon>
        <taxon>Cinchonoideae</taxon>
        <taxon>Cinchoneae</taxon>
        <taxon>Cinchona</taxon>
    </lineage>
</organism>
<dbReference type="AlphaFoldDB" id="A0ABD3AHR0"/>
<dbReference type="Pfam" id="PF00201">
    <property type="entry name" value="UDPGT"/>
    <property type="match status" value="1"/>
</dbReference>
<sequence length="170" mass="19598">MQEIVAGVLDSDVRFLWIAREDASRLQEGEGSKGLVVPWCDQLKVLCHPSIGGLWSYCEWNSTKEGAFAGVLMLTFPLKWDQFPNSKHIVENWKMGWTVRRNEEILVTREEISDVLKRFMDLGCDEGKEMRRRTQEIREICRLATVEGGSSQLQIKAFINDITKLHNVRT</sequence>
<dbReference type="GO" id="GO:0016740">
    <property type="term" value="F:transferase activity"/>
    <property type="evidence" value="ECO:0007669"/>
    <property type="project" value="UniProtKB-KW"/>
</dbReference>
<reference evidence="2 3" key="1">
    <citation type="submission" date="2024-11" db="EMBL/GenBank/DDBJ databases">
        <title>A near-complete genome assembly of Cinchona calisaya.</title>
        <authorList>
            <person name="Lian D.C."/>
            <person name="Zhao X.W."/>
            <person name="Wei L."/>
        </authorList>
    </citation>
    <scope>NUCLEOTIDE SEQUENCE [LARGE SCALE GENOMIC DNA]</scope>
    <source>
        <tissue evidence="2">Nenye</tissue>
    </source>
</reference>
<comment type="caution">
    <text evidence="2">The sequence shown here is derived from an EMBL/GenBank/DDBJ whole genome shotgun (WGS) entry which is preliminary data.</text>
</comment>
<dbReference type="CDD" id="cd03784">
    <property type="entry name" value="GT1_Gtf-like"/>
    <property type="match status" value="1"/>
</dbReference>
<accession>A0ABD3AHR0</accession>